<evidence type="ECO:0000313" key="1">
    <source>
        <dbReference type="EMBL" id="OIQ83024.1"/>
    </source>
</evidence>
<comment type="caution">
    <text evidence="1">The sequence shown here is derived from an EMBL/GenBank/DDBJ whole genome shotgun (WGS) entry which is preliminary data.</text>
</comment>
<proteinExistence type="predicted"/>
<reference evidence="1" key="1">
    <citation type="submission" date="2016-10" db="EMBL/GenBank/DDBJ databases">
        <title>Sequence of Gallionella enrichment culture.</title>
        <authorList>
            <person name="Poehlein A."/>
            <person name="Muehling M."/>
            <person name="Daniel R."/>
        </authorList>
    </citation>
    <scope>NUCLEOTIDE SEQUENCE</scope>
</reference>
<sequence>MSAPEHGPAILKLLALVEGDIDAMLDLGKRLFGEPNAEMYPLDLLAFGAIKRNLSTARAISHMVGTWNMVSARSLLRVHIDTGLRFSAAWLVDKPHEFAVQVYGGARIDKLKDQDGRRMTDSHLVEVRSNEYPWLPRVYEQLSGYIHFSGAHVFDSISEVGGEDRTISFGISPTDYKFPEFSWLEVLECTREATAMLAKYLHGYIVTKGLSPEQLATLRAQCG</sequence>
<dbReference type="AlphaFoldDB" id="A0A1J5QHU4"/>
<dbReference type="EMBL" id="MLJW01000743">
    <property type="protein sequence ID" value="OIQ83024.1"/>
    <property type="molecule type" value="Genomic_DNA"/>
</dbReference>
<accession>A0A1J5QHU4</accession>
<protein>
    <submittedName>
        <fullName evidence="1">Uncharacterized protein</fullName>
    </submittedName>
</protein>
<organism evidence="1">
    <name type="scientific">mine drainage metagenome</name>
    <dbReference type="NCBI Taxonomy" id="410659"/>
    <lineage>
        <taxon>unclassified sequences</taxon>
        <taxon>metagenomes</taxon>
        <taxon>ecological metagenomes</taxon>
    </lineage>
</organism>
<gene>
    <name evidence="1" type="ORF">GALL_351710</name>
</gene>
<name>A0A1J5QHU4_9ZZZZ</name>